<dbReference type="InterPro" id="IPR036513">
    <property type="entry name" value="STAS_dom_sf"/>
</dbReference>
<dbReference type="InterPro" id="IPR058548">
    <property type="entry name" value="MlaB-like_STAS"/>
</dbReference>
<evidence type="ECO:0000259" key="1">
    <source>
        <dbReference type="PROSITE" id="PS50801"/>
    </source>
</evidence>
<protein>
    <submittedName>
        <fullName evidence="2">STAS domain-containing protein</fullName>
    </submittedName>
</protein>
<gene>
    <name evidence="2" type="ORF">IPJ38_02635</name>
</gene>
<feature type="domain" description="STAS" evidence="1">
    <location>
        <begin position="37"/>
        <end position="93"/>
    </location>
</feature>
<dbReference type="AlphaFoldDB" id="A0A935MPX5"/>
<reference evidence="2 3" key="1">
    <citation type="submission" date="2020-10" db="EMBL/GenBank/DDBJ databases">
        <title>Connecting structure to function with the recovery of over 1000 high-quality activated sludge metagenome-assembled genomes encoding full-length rRNA genes using long-read sequencing.</title>
        <authorList>
            <person name="Singleton C.M."/>
            <person name="Petriglieri F."/>
            <person name="Kristensen J.M."/>
            <person name="Kirkegaard R.H."/>
            <person name="Michaelsen T.Y."/>
            <person name="Andersen M.H."/>
            <person name="Karst S.M."/>
            <person name="Dueholm M.S."/>
            <person name="Nielsen P.H."/>
            <person name="Albertsen M."/>
        </authorList>
    </citation>
    <scope>NUCLEOTIDE SEQUENCE [LARGE SCALE GENOMIC DNA]</scope>
    <source>
        <strain evidence="2">EsbW_18-Q3-R4-48_BATAC.463</strain>
    </source>
</reference>
<dbReference type="PROSITE" id="PS50801">
    <property type="entry name" value="STAS"/>
    <property type="match status" value="1"/>
</dbReference>
<dbReference type="InterPro" id="IPR002645">
    <property type="entry name" value="STAS_dom"/>
</dbReference>
<dbReference type="Proteomes" id="UP000739411">
    <property type="component" value="Unassembled WGS sequence"/>
</dbReference>
<dbReference type="SUPFAM" id="SSF52091">
    <property type="entry name" value="SpoIIaa-like"/>
    <property type="match status" value="1"/>
</dbReference>
<evidence type="ECO:0000313" key="2">
    <source>
        <dbReference type="EMBL" id="MBK7414168.1"/>
    </source>
</evidence>
<evidence type="ECO:0000313" key="3">
    <source>
        <dbReference type="Proteomes" id="UP000739411"/>
    </source>
</evidence>
<dbReference type="CDD" id="cd07043">
    <property type="entry name" value="STAS_anti-anti-sigma_factors"/>
    <property type="match status" value="1"/>
</dbReference>
<dbReference type="EMBL" id="JADJMS010000006">
    <property type="protein sequence ID" value="MBK7414168.1"/>
    <property type="molecule type" value="Genomic_DNA"/>
</dbReference>
<organism evidence="2 3">
    <name type="scientific">Candidatus Dechloromonas phosphorivorans</name>
    <dbReference type="NCBI Taxonomy" id="2899244"/>
    <lineage>
        <taxon>Bacteria</taxon>
        <taxon>Pseudomonadati</taxon>
        <taxon>Pseudomonadota</taxon>
        <taxon>Betaproteobacteria</taxon>
        <taxon>Rhodocyclales</taxon>
        <taxon>Azonexaceae</taxon>
        <taxon>Dechloromonas</taxon>
    </lineage>
</organism>
<name>A0A935MPX5_9RHOO</name>
<dbReference type="Pfam" id="PF13466">
    <property type="entry name" value="STAS_2"/>
    <property type="match status" value="1"/>
</dbReference>
<proteinExistence type="predicted"/>
<dbReference type="Gene3D" id="3.30.750.24">
    <property type="entry name" value="STAS domain"/>
    <property type="match status" value="1"/>
</dbReference>
<comment type="caution">
    <text evidence="2">The sequence shown here is derived from an EMBL/GenBank/DDBJ whole genome shotgun (WGS) entry which is preliminary data.</text>
</comment>
<sequence>MIAREADRLIVTVPLIMDNARSLLEAGRAALMSGEQVIDLGKVVEADSSALAVMLGWMRAASLSRSTIKFVNIPAGVRSLAELYGVAELLPLA</sequence>
<accession>A0A935MPX5</accession>